<evidence type="ECO:0000313" key="3">
    <source>
        <dbReference type="Proteomes" id="UP000623129"/>
    </source>
</evidence>
<gene>
    <name evidence="2" type="ORF">FCM35_KLT06030</name>
</gene>
<accession>A0A833QYP7</accession>
<evidence type="ECO:0000256" key="1">
    <source>
        <dbReference type="SAM" id="MobiDB-lite"/>
    </source>
</evidence>
<dbReference type="PANTHER" id="PTHR38394:SF1">
    <property type="entry name" value="NEUROFILAMENT LIGHT PROTEIN"/>
    <property type="match status" value="1"/>
</dbReference>
<dbReference type="EMBL" id="SWLB01000015">
    <property type="protein sequence ID" value="KAF3328952.1"/>
    <property type="molecule type" value="Genomic_DNA"/>
</dbReference>
<keyword evidence="3" id="KW-1185">Reference proteome</keyword>
<reference evidence="2" key="1">
    <citation type="submission" date="2020-01" db="EMBL/GenBank/DDBJ databases">
        <title>Genome sequence of Kobresia littledalei, the first chromosome-level genome in the family Cyperaceae.</title>
        <authorList>
            <person name="Qu G."/>
        </authorList>
    </citation>
    <scope>NUCLEOTIDE SEQUENCE</scope>
    <source>
        <strain evidence="2">C.B.Clarke</strain>
        <tissue evidence="2">Leaf</tissue>
    </source>
</reference>
<comment type="caution">
    <text evidence="2">The sequence shown here is derived from an EMBL/GenBank/DDBJ whole genome shotgun (WGS) entry which is preliminary data.</text>
</comment>
<organism evidence="2 3">
    <name type="scientific">Carex littledalei</name>
    <dbReference type="NCBI Taxonomy" id="544730"/>
    <lineage>
        <taxon>Eukaryota</taxon>
        <taxon>Viridiplantae</taxon>
        <taxon>Streptophyta</taxon>
        <taxon>Embryophyta</taxon>
        <taxon>Tracheophyta</taxon>
        <taxon>Spermatophyta</taxon>
        <taxon>Magnoliopsida</taxon>
        <taxon>Liliopsida</taxon>
        <taxon>Poales</taxon>
        <taxon>Cyperaceae</taxon>
        <taxon>Cyperoideae</taxon>
        <taxon>Cariceae</taxon>
        <taxon>Carex</taxon>
        <taxon>Carex subgen. Euthyceras</taxon>
    </lineage>
</organism>
<feature type="region of interest" description="Disordered" evidence="1">
    <location>
        <begin position="29"/>
        <end position="92"/>
    </location>
</feature>
<dbReference type="PANTHER" id="PTHR38394">
    <property type="entry name" value="NEUROFILAMENT LIGHT PROTEIN"/>
    <property type="match status" value="1"/>
</dbReference>
<feature type="compositionally biased region" description="Basic and acidic residues" evidence="1">
    <location>
        <begin position="163"/>
        <end position="175"/>
    </location>
</feature>
<feature type="region of interest" description="Disordered" evidence="1">
    <location>
        <begin position="116"/>
        <end position="203"/>
    </location>
</feature>
<evidence type="ECO:0000313" key="2">
    <source>
        <dbReference type="EMBL" id="KAF3328952.1"/>
    </source>
</evidence>
<dbReference type="OrthoDB" id="1301563at2759"/>
<name>A0A833QYP7_9POAL</name>
<protein>
    <submittedName>
        <fullName evidence="2">Uncharacterized protein</fullName>
    </submittedName>
</protein>
<dbReference type="Proteomes" id="UP000623129">
    <property type="component" value="Unassembled WGS sequence"/>
</dbReference>
<feature type="compositionally biased region" description="Polar residues" evidence="1">
    <location>
        <begin position="146"/>
        <end position="162"/>
    </location>
</feature>
<sequence>MGHGLWPFTGLGSSFVYLWQPGSSLLFSPPASDATNSQSEPLDEDLFSDLTLQVPTPSLTLSPSPSPSEPCTPATSTTPTPSPLRQVSHKKKRVIRVGYARDAVSIDDELHLPSSSTAFSSSAPLPPVFSQEVTAPPLPPTEPKEISSTYSSSNLAVQSRDTSQSEREIEQHEEPSAVVNQEQGNKEEESLVETTSRSEFDNDKVAVENEGCDSIEQKLAVVRAKILKKAELATQRAVSIMAKRKELAYIKEKKCRGGAELNHRG</sequence>
<dbReference type="AlphaFoldDB" id="A0A833QYP7"/>
<proteinExistence type="predicted"/>